<dbReference type="GO" id="GO:0008171">
    <property type="term" value="F:O-methyltransferase activity"/>
    <property type="evidence" value="ECO:0007669"/>
    <property type="project" value="InterPro"/>
</dbReference>
<evidence type="ECO:0000256" key="1">
    <source>
        <dbReference type="ARBA" id="ARBA00022603"/>
    </source>
</evidence>
<dbReference type="GO" id="GO:0032259">
    <property type="term" value="P:methylation"/>
    <property type="evidence" value="ECO:0007669"/>
    <property type="project" value="UniProtKB-KW"/>
</dbReference>
<evidence type="ECO:0000259" key="4">
    <source>
        <dbReference type="Pfam" id="PF00891"/>
    </source>
</evidence>
<evidence type="ECO:0000313" key="6">
    <source>
        <dbReference type="EMBL" id="KIK53524.1"/>
    </source>
</evidence>
<name>A0A0D0BVA0_9AGAR</name>
<dbReference type="SUPFAM" id="SSF53335">
    <property type="entry name" value="S-adenosyl-L-methionine-dependent methyltransferases"/>
    <property type="match status" value="1"/>
</dbReference>
<evidence type="ECO:0000313" key="7">
    <source>
        <dbReference type="Proteomes" id="UP000053593"/>
    </source>
</evidence>
<dbReference type="InterPro" id="IPR012967">
    <property type="entry name" value="COMT_dimerisation"/>
</dbReference>
<dbReference type="InterPro" id="IPR016461">
    <property type="entry name" value="COMT-like"/>
</dbReference>
<dbReference type="GO" id="GO:0046983">
    <property type="term" value="F:protein dimerization activity"/>
    <property type="evidence" value="ECO:0007669"/>
    <property type="project" value="InterPro"/>
</dbReference>
<keyword evidence="7" id="KW-1185">Reference proteome</keyword>
<sequence>MSSRSEQMRSLMAIMVQAVDDIIEAWATEDQGPVDATPSAEIFKARRTILAAMGVITDLVQSAPERLMEICSQFYESRALHVAVQNNVPELLSTASPRDGVSLNQLCATTGMNKQKLARILRCLCTIGVFNEVSHGYFANGKTGDYLAKNPGMKAWIIFLSGTAYTASVHLPETLSHPIKGHSNSPLSTAFQQAQDVKISYFEWLHTPVNQTSDGSPVYRTELSTFNLAMIGGSKALTWSLYEDYPWHKFESATIIDVGGGLGGMCLDLARKYPNMKFIVQDQGPIIEEAQNFWNAEMPEALQNHRTLLMKHDFFLEQPIKGAEIYNLRYILHDWDDEHCILILKALRPALLQRPWQSRLLICDSVMNTTIGQPAIQEGGLGAASSPLPKNWGHAARFAHMRDLNMMTMLNGRERTAQEVAALAEQAGLEVVKIWPCRSLVWITELKASSL</sequence>
<dbReference type="PANTHER" id="PTHR43712:SF2">
    <property type="entry name" value="O-METHYLTRANSFERASE CICE"/>
    <property type="match status" value="1"/>
</dbReference>
<evidence type="ECO:0008006" key="8">
    <source>
        <dbReference type="Google" id="ProtNLM"/>
    </source>
</evidence>
<dbReference type="OrthoDB" id="1606438at2759"/>
<dbReference type="HOGENOM" id="CLU_005533_0_1_1"/>
<keyword evidence="2" id="KW-0808">Transferase</keyword>
<protein>
    <recommendedName>
        <fullName evidence="8">O-methyltransferase domain-containing protein</fullName>
    </recommendedName>
</protein>
<dbReference type="SUPFAM" id="SSF46785">
    <property type="entry name" value="Winged helix' DNA-binding domain"/>
    <property type="match status" value="1"/>
</dbReference>
<organism evidence="6 7">
    <name type="scientific">Collybiopsis luxurians FD-317 M1</name>
    <dbReference type="NCBI Taxonomy" id="944289"/>
    <lineage>
        <taxon>Eukaryota</taxon>
        <taxon>Fungi</taxon>
        <taxon>Dikarya</taxon>
        <taxon>Basidiomycota</taxon>
        <taxon>Agaricomycotina</taxon>
        <taxon>Agaricomycetes</taxon>
        <taxon>Agaricomycetidae</taxon>
        <taxon>Agaricales</taxon>
        <taxon>Marasmiineae</taxon>
        <taxon>Omphalotaceae</taxon>
        <taxon>Collybiopsis</taxon>
        <taxon>Collybiopsis luxurians</taxon>
    </lineage>
</organism>
<evidence type="ECO:0000256" key="2">
    <source>
        <dbReference type="ARBA" id="ARBA00022679"/>
    </source>
</evidence>
<evidence type="ECO:0000256" key="3">
    <source>
        <dbReference type="ARBA" id="ARBA00022691"/>
    </source>
</evidence>
<dbReference type="Pfam" id="PF00891">
    <property type="entry name" value="Methyltransf_2"/>
    <property type="match status" value="1"/>
</dbReference>
<feature type="domain" description="O-methyltransferase C-terminal" evidence="4">
    <location>
        <begin position="253"/>
        <end position="429"/>
    </location>
</feature>
<evidence type="ECO:0000259" key="5">
    <source>
        <dbReference type="Pfam" id="PF08100"/>
    </source>
</evidence>
<keyword evidence="3" id="KW-0949">S-adenosyl-L-methionine</keyword>
<dbReference type="PROSITE" id="PS51683">
    <property type="entry name" value="SAM_OMT_II"/>
    <property type="match status" value="1"/>
</dbReference>
<dbReference type="Proteomes" id="UP000053593">
    <property type="component" value="Unassembled WGS sequence"/>
</dbReference>
<dbReference type="AlphaFoldDB" id="A0A0D0BVA0"/>
<dbReference type="InterPro" id="IPR036390">
    <property type="entry name" value="WH_DNA-bd_sf"/>
</dbReference>
<dbReference type="InterPro" id="IPR029063">
    <property type="entry name" value="SAM-dependent_MTases_sf"/>
</dbReference>
<keyword evidence="1" id="KW-0489">Methyltransferase</keyword>
<dbReference type="Gene3D" id="1.10.10.10">
    <property type="entry name" value="Winged helix-like DNA-binding domain superfamily/Winged helix DNA-binding domain"/>
    <property type="match status" value="1"/>
</dbReference>
<dbReference type="PANTHER" id="PTHR43712">
    <property type="entry name" value="PUTATIVE (AFU_ORTHOLOGUE AFUA_4G14580)-RELATED"/>
    <property type="match status" value="1"/>
</dbReference>
<gene>
    <name evidence="6" type="ORF">GYMLUDRAFT_49298</name>
</gene>
<proteinExistence type="predicted"/>
<dbReference type="Pfam" id="PF08100">
    <property type="entry name" value="Dimerisation"/>
    <property type="match status" value="1"/>
</dbReference>
<reference evidence="6 7" key="1">
    <citation type="submission" date="2014-04" db="EMBL/GenBank/DDBJ databases">
        <title>Evolutionary Origins and Diversification of the Mycorrhizal Mutualists.</title>
        <authorList>
            <consortium name="DOE Joint Genome Institute"/>
            <consortium name="Mycorrhizal Genomics Consortium"/>
            <person name="Kohler A."/>
            <person name="Kuo A."/>
            <person name="Nagy L.G."/>
            <person name="Floudas D."/>
            <person name="Copeland A."/>
            <person name="Barry K.W."/>
            <person name="Cichocki N."/>
            <person name="Veneault-Fourrey C."/>
            <person name="LaButti K."/>
            <person name="Lindquist E.A."/>
            <person name="Lipzen A."/>
            <person name="Lundell T."/>
            <person name="Morin E."/>
            <person name="Murat C."/>
            <person name="Riley R."/>
            <person name="Ohm R."/>
            <person name="Sun H."/>
            <person name="Tunlid A."/>
            <person name="Henrissat B."/>
            <person name="Grigoriev I.V."/>
            <person name="Hibbett D.S."/>
            <person name="Martin F."/>
        </authorList>
    </citation>
    <scope>NUCLEOTIDE SEQUENCE [LARGE SCALE GENOMIC DNA]</scope>
    <source>
        <strain evidence="6 7">FD-317 M1</strain>
    </source>
</reference>
<dbReference type="InterPro" id="IPR036388">
    <property type="entry name" value="WH-like_DNA-bd_sf"/>
</dbReference>
<dbReference type="EMBL" id="KN834828">
    <property type="protein sequence ID" value="KIK53524.1"/>
    <property type="molecule type" value="Genomic_DNA"/>
</dbReference>
<feature type="domain" description="O-methyltransferase dimerisation" evidence="5">
    <location>
        <begin position="68"/>
        <end position="148"/>
    </location>
</feature>
<dbReference type="Gene3D" id="3.40.50.150">
    <property type="entry name" value="Vaccinia Virus protein VP39"/>
    <property type="match status" value="1"/>
</dbReference>
<accession>A0A0D0BVA0</accession>
<dbReference type="InterPro" id="IPR001077">
    <property type="entry name" value="COMT_C"/>
</dbReference>